<keyword evidence="3 7" id="KW-0813">Transport</keyword>
<gene>
    <name evidence="8" type="ORF">2377</name>
</gene>
<comment type="subcellular location">
    <subcellularLocation>
        <location evidence="1 7">Membrane</location>
        <topology evidence="1 7">Multi-pass membrane protein</topology>
    </subcellularLocation>
</comment>
<evidence type="ECO:0000256" key="4">
    <source>
        <dbReference type="ARBA" id="ARBA00022692"/>
    </source>
</evidence>
<dbReference type="InterPro" id="IPR009716">
    <property type="entry name" value="Ferroportin-1"/>
</dbReference>
<feature type="transmembrane region" description="Helical" evidence="7">
    <location>
        <begin position="254"/>
        <end position="273"/>
    </location>
</feature>
<feature type="transmembrane region" description="Helical" evidence="7">
    <location>
        <begin position="223"/>
        <end position="242"/>
    </location>
</feature>
<sequence>MTARATQSSTPSEYSPLLSADPDAAGHAHSIFAQNQHECQVANAPPKKLARRLYISHFLSTWNSRVFEFGAVLYLASIYPGTLLPMSVYALSRGVAAILLAPAVGNYIDTGNRLQVVRASIGVIPIGWLQVYYEIPELQQPKTKASLDEPSTESDQHKGVARLWHYCHRITHKVVGDFASYFRHPVFLPSFSGALLYLTVLSFSGQMVTWLLSTGYESTQVGIARTLAVAFEVLATWIAPWLMGRIGITRAGLWLANWQIASLVAGISIFWMFPDQPLISASGLVGGTILSRVGLRGFDLCVQILVQEGVEAENRGNFSSIEAAWQNAFEIGSYISTIVFSRPDQFGWPALISIIAVGIAGILYTVFARMQRGHLIHVPKWISAPGMLQQTRDRCLERISSASDV</sequence>
<accession>R9UP07</accession>
<dbReference type="AlphaFoldDB" id="R9UP07"/>
<protein>
    <recommendedName>
        <fullName evidence="7">Solute carrier family 40 member</fullName>
    </recommendedName>
</protein>
<dbReference type="GO" id="GO:0016020">
    <property type="term" value="C:membrane"/>
    <property type="evidence" value="ECO:0007669"/>
    <property type="project" value="UniProtKB-SubCell"/>
</dbReference>
<feature type="transmembrane region" description="Helical" evidence="7">
    <location>
        <begin position="88"/>
        <end position="108"/>
    </location>
</feature>
<keyword evidence="4 7" id="KW-0812">Transmembrane</keyword>
<feature type="transmembrane region" description="Helical" evidence="7">
    <location>
        <begin position="346"/>
        <end position="367"/>
    </location>
</feature>
<reference evidence="8" key="2">
    <citation type="journal article" date="2013" name="Appl. Microbiol. Biotechnol.">
        <title>Genetic localization and in vivo characterization of a Monascus azaphilone pigment biosynthetic gene cluster.</title>
        <authorList>
            <person name="Balakrishnan B."/>
            <person name="Karki S."/>
            <person name="Chiu S.H."/>
            <person name="Kim H.J."/>
            <person name="Suh J.W."/>
            <person name="Nam B."/>
            <person name="Yoon Y.M."/>
            <person name="Chen C.C."/>
            <person name="Kwon H.J."/>
        </authorList>
    </citation>
    <scope>NUCLEOTIDE SEQUENCE</scope>
</reference>
<evidence type="ECO:0000313" key="8">
    <source>
        <dbReference type="EMBL" id="AGN71619.1"/>
    </source>
</evidence>
<evidence type="ECO:0000256" key="1">
    <source>
        <dbReference type="ARBA" id="ARBA00004141"/>
    </source>
</evidence>
<evidence type="ECO:0000256" key="5">
    <source>
        <dbReference type="ARBA" id="ARBA00022989"/>
    </source>
</evidence>
<proteinExistence type="inferred from homology"/>
<dbReference type="EMBL" id="KC148521">
    <property type="protein sequence ID" value="AGN71619.1"/>
    <property type="molecule type" value="Genomic_DNA"/>
</dbReference>
<keyword evidence="6 7" id="KW-0472">Membrane</keyword>
<evidence type="ECO:0000256" key="2">
    <source>
        <dbReference type="ARBA" id="ARBA00006279"/>
    </source>
</evidence>
<comment type="caution">
    <text evidence="7">Lacks conserved residue(s) required for the propagation of feature annotation.</text>
</comment>
<evidence type="ECO:0000256" key="6">
    <source>
        <dbReference type="ARBA" id="ARBA00023136"/>
    </source>
</evidence>
<evidence type="ECO:0000256" key="7">
    <source>
        <dbReference type="RuleBase" id="RU365065"/>
    </source>
</evidence>
<dbReference type="SUPFAM" id="SSF103473">
    <property type="entry name" value="MFS general substrate transporter"/>
    <property type="match status" value="1"/>
</dbReference>
<dbReference type="Pfam" id="PF06963">
    <property type="entry name" value="FPN1"/>
    <property type="match status" value="2"/>
</dbReference>
<dbReference type="PANTHER" id="PTHR11660">
    <property type="entry name" value="SOLUTE CARRIER FAMILY 40 MEMBER"/>
    <property type="match status" value="1"/>
</dbReference>
<keyword evidence="5 7" id="KW-1133">Transmembrane helix</keyword>
<feature type="transmembrane region" description="Helical" evidence="7">
    <location>
        <begin position="186"/>
        <end position="203"/>
    </location>
</feature>
<dbReference type="PANTHER" id="PTHR11660:SF57">
    <property type="entry name" value="SOLUTE CARRIER FAMILY 40 MEMBER"/>
    <property type="match status" value="1"/>
</dbReference>
<evidence type="ECO:0000256" key="3">
    <source>
        <dbReference type="ARBA" id="ARBA00022448"/>
    </source>
</evidence>
<comment type="function">
    <text evidence="7">May be involved in iron transport and iron homeostasis.</text>
</comment>
<comment type="similarity">
    <text evidence="2 7">Belongs to the ferroportin (FP) (TC 2.A.100) family. SLC40A subfamily.</text>
</comment>
<reference evidence="8" key="1">
    <citation type="submission" date="2012-11" db="EMBL/GenBank/DDBJ databases">
        <authorList>
            <person name="Chen C.-C."/>
            <person name="Wang C.-L."/>
            <person name="Sung L.-M."/>
            <person name="Chiu S.-H."/>
            <person name="Liaw L.-L."/>
            <person name="Yuan G.-F."/>
            <person name="Liao C.-C."/>
        </authorList>
    </citation>
    <scope>NUCLEOTIDE SEQUENCE</scope>
</reference>
<name>R9UP07_MONPI</name>
<keyword evidence="7" id="KW-0406">Ion transport</keyword>
<dbReference type="GO" id="GO:0005381">
    <property type="term" value="F:iron ion transmembrane transporter activity"/>
    <property type="evidence" value="ECO:0007669"/>
    <property type="project" value="UniProtKB-UniRule"/>
</dbReference>
<feature type="transmembrane region" description="Helical" evidence="7">
    <location>
        <begin position="53"/>
        <end position="76"/>
    </location>
</feature>
<organism evidence="8">
    <name type="scientific">Monascus pilosus</name>
    <name type="common">Red mold</name>
    <dbReference type="NCBI Taxonomy" id="89488"/>
    <lineage>
        <taxon>Eukaryota</taxon>
        <taxon>Fungi</taxon>
        <taxon>Dikarya</taxon>
        <taxon>Ascomycota</taxon>
        <taxon>Pezizomycotina</taxon>
        <taxon>Eurotiomycetes</taxon>
        <taxon>Eurotiomycetidae</taxon>
        <taxon>Eurotiales</taxon>
        <taxon>Aspergillaceae</taxon>
        <taxon>Monascus</taxon>
    </lineage>
</organism>
<dbReference type="InterPro" id="IPR036259">
    <property type="entry name" value="MFS_trans_sf"/>
</dbReference>